<dbReference type="GO" id="GO:0008839">
    <property type="term" value="F:4-hydroxy-tetrahydrodipicolinate reductase"/>
    <property type="evidence" value="ECO:0007669"/>
    <property type="project" value="UniProtKB-UniRule"/>
</dbReference>
<dbReference type="GO" id="GO:0009089">
    <property type="term" value="P:lysine biosynthetic process via diaminopimelate"/>
    <property type="evidence" value="ECO:0007669"/>
    <property type="project" value="UniProtKB-UniRule"/>
</dbReference>
<feature type="binding site" evidence="9">
    <location>
        <position position="145"/>
    </location>
    <ligand>
        <name>(S)-2,3,4,5-tetrahydrodipicolinate</name>
        <dbReference type="ChEBI" id="CHEBI:16845"/>
    </ligand>
</feature>
<name>A0A031WJQ8_CLODI</name>
<dbReference type="InterPro" id="IPR022663">
    <property type="entry name" value="DapB_C"/>
</dbReference>
<dbReference type="SUPFAM" id="SSF51735">
    <property type="entry name" value="NAD(P)-binding Rossmann-fold domains"/>
    <property type="match status" value="1"/>
</dbReference>
<dbReference type="PANTHER" id="PTHR20836:SF7">
    <property type="entry name" value="4-HYDROXY-TETRAHYDRODIPICOLINATE REDUCTASE"/>
    <property type="match status" value="1"/>
</dbReference>
<keyword evidence="7 9" id="KW-0520">NAD</keyword>
<comment type="caution">
    <text evidence="9">Was originally thought to be a dihydrodipicolinate reductase (DHDPR), catalyzing the conversion of dihydrodipicolinate to tetrahydrodipicolinate. However, it was shown in E.coli that the substrate of the enzymatic reaction is not dihydrodipicolinate (DHDP) but in fact (2S,4S)-4-hydroxy-2,3,4,5-tetrahydrodipicolinic acid (HTPA), the product released by the DapA-catalyzed reaction.</text>
</comment>
<sequence length="251" mass="27554">MLKVIISGYNGTMGRVLAECVKKDNELELVCGVARSADEKGHHSDTKLYKTMTDVTEKTDVIIDFSHHETLEPILSYALKNNTPVVLATTGYDENDLNKIEEASKNIPILLSSNTSLGVNILIKLVKDASKMLEGFDIEIIEKHHNRKEDAPSGTATMIANAIREVLPESENTHGRYGRDCKRKPNEIGIHSIRGGNIISDHDVIFAGDNEVLTLSHHSQSDEVFANGSIVAAKFLIGKQSGLYKMSDILG</sequence>
<dbReference type="SUPFAM" id="SSF55347">
    <property type="entry name" value="Glyceraldehyde-3-phosphate dehydrogenase-like, C-terminal domain"/>
    <property type="match status" value="1"/>
</dbReference>
<evidence type="ECO:0000313" key="13">
    <source>
        <dbReference type="EMBL" id="CDS85429.1"/>
    </source>
</evidence>
<feature type="binding site" evidence="9">
    <location>
        <begin position="112"/>
        <end position="115"/>
    </location>
    <ligand>
        <name>NAD(+)</name>
        <dbReference type="ChEBI" id="CHEBI:57540"/>
    </ligand>
</feature>
<evidence type="ECO:0000256" key="4">
    <source>
        <dbReference type="ARBA" id="ARBA00022857"/>
    </source>
</evidence>
<dbReference type="PATRIC" id="fig|1496.854.peg.3826"/>
<feature type="binding site" evidence="9">
    <location>
        <position position="40"/>
    </location>
    <ligand>
        <name>NADP(+)</name>
        <dbReference type="ChEBI" id="CHEBI:58349"/>
    </ligand>
</feature>
<evidence type="ECO:0000256" key="10">
    <source>
        <dbReference type="NCBIfam" id="TIGR00036"/>
    </source>
</evidence>
<evidence type="ECO:0000256" key="6">
    <source>
        <dbReference type="ARBA" id="ARBA00023002"/>
    </source>
</evidence>
<dbReference type="GO" id="GO:0050661">
    <property type="term" value="F:NADP binding"/>
    <property type="evidence" value="ECO:0007669"/>
    <property type="project" value="UniProtKB-UniRule"/>
</dbReference>
<evidence type="ECO:0000313" key="14">
    <source>
        <dbReference type="EMBL" id="CDS89339.1"/>
    </source>
</evidence>
<feature type="active site" description="Proton donor/acceptor" evidence="9">
    <location>
        <position position="144"/>
    </location>
</feature>
<dbReference type="EMBL" id="LK933205">
    <property type="protein sequence ID" value="CDT50156.1"/>
    <property type="molecule type" value="Genomic_DNA"/>
</dbReference>
<dbReference type="InterPro" id="IPR022664">
    <property type="entry name" value="DapB_N_CS"/>
</dbReference>
<dbReference type="InterPro" id="IPR036291">
    <property type="entry name" value="NAD(P)-bd_dom_sf"/>
</dbReference>
<dbReference type="EC" id="1.17.1.8" evidence="9 10"/>
<keyword evidence="3 9" id="KW-0028">Amino-acid biosynthesis</keyword>
<keyword evidence="4 9" id="KW-0521">NADP</keyword>
<organism evidence="14">
    <name type="scientific">Clostridioides difficile</name>
    <name type="common">Peptoclostridium difficile</name>
    <dbReference type="NCBI Taxonomy" id="1496"/>
    <lineage>
        <taxon>Bacteria</taxon>
        <taxon>Bacillati</taxon>
        <taxon>Bacillota</taxon>
        <taxon>Clostridia</taxon>
        <taxon>Peptostreptococcales</taxon>
        <taxon>Peptostreptococcaceae</taxon>
        <taxon>Clostridioides</taxon>
    </lineage>
</organism>
<evidence type="ECO:0000256" key="1">
    <source>
        <dbReference type="ARBA" id="ARBA00006642"/>
    </source>
</evidence>
<feature type="binding site" evidence="9">
    <location>
        <begin position="154"/>
        <end position="155"/>
    </location>
    <ligand>
        <name>(S)-2,3,4,5-tetrahydrodipicolinate</name>
        <dbReference type="ChEBI" id="CHEBI:16845"/>
    </ligand>
</feature>
<dbReference type="Pfam" id="PF05173">
    <property type="entry name" value="DapB_C"/>
    <property type="match status" value="1"/>
</dbReference>
<keyword evidence="6 9" id="KW-0560">Oxidoreductase</keyword>
<comment type="catalytic activity">
    <reaction evidence="9">
        <text>(S)-2,3,4,5-tetrahydrodipicolinate + NADP(+) + H2O = (2S,4S)-4-hydroxy-2,3,4,5-tetrahydrodipicolinate + NADPH + H(+)</text>
        <dbReference type="Rhea" id="RHEA:35331"/>
        <dbReference type="ChEBI" id="CHEBI:15377"/>
        <dbReference type="ChEBI" id="CHEBI:15378"/>
        <dbReference type="ChEBI" id="CHEBI:16845"/>
        <dbReference type="ChEBI" id="CHEBI:57783"/>
        <dbReference type="ChEBI" id="CHEBI:58349"/>
        <dbReference type="ChEBI" id="CHEBI:67139"/>
        <dbReference type="EC" id="1.17.1.8"/>
    </reaction>
</comment>
<dbReference type="NCBIfam" id="TIGR00036">
    <property type="entry name" value="dapB"/>
    <property type="match status" value="1"/>
</dbReference>
<keyword evidence="2 9" id="KW-0963">Cytoplasm</keyword>
<feature type="binding site" evidence="9">
    <location>
        <position position="39"/>
    </location>
    <ligand>
        <name>NAD(+)</name>
        <dbReference type="ChEBI" id="CHEBI:57540"/>
    </ligand>
</feature>
<proteinExistence type="inferred from homology"/>
<dbReference type="InterPro" id="IPR023940">
    <property type="entry name" value="DHDPR_bac"/>
</dbReference>
<dbReference type="FunFam" id="3.30.360.10:FF:000009">
    <property type="entry name" value="4-hydroxy-tetrahydrodipicolinate reductase"/>
    <property type="match status" value="1"/>
</dbReference>
<dbReference type="InterPro" id="IPR000846">
    <property type="entry name" value="DapB_N"/>
</dbReference>
<feature type="domain" description="Dihydrodipicolinate reductase N-terminal" evidence="11">
    <location>
        <begin position="3"/>
        <end position="114"/>
    </location>
</feature>
<dbReference type="RefSeq" id="WP_011861884.1">
    <property type="nucleotide sequence ID" value="NZ_BAABSG010000002.1"/>
</dbReference>
<evidence type="ECO:0000256" key="5">
    <source>
        <dbReference type="ARBA" id="ARBA00022915"/>
    </source>
</evidence>
<evidence type="ECO:0000313" key="15">
    <source>
        <dbReference type="EMBL" id="CDT50156.1"/>
    </source>
</evidence>
<dbReference type="HAMAP" id="MF_00102">
    <property type="entry name" value="DapB"/>
    <property type="match status" value="1"/>
</dbReference>
<feature type="binding site" evidence="9">
    <location>
        <begin position="88"/>
        <end position="90"/>
    </location>
    <ligand>
        <name>NAD(+)</name>
        <dbReference type="ChEBI" id="CHEBI:57540"/>
    </ligand>
</feature>
<dbReference type="Gene3D" id="3.40.50.720">
    <property type="entry name" value="NAD(P)-binding Rossmann-like Domain"/>
    <property type="match status" value="1"/>
</dbReference>
<keyword evidence="8 9" id="KW-0457">Lysine biosynthesis</keyword>
<dbReference type="KEGG" id="pdf:CD630DERM_32290"/>
<accession>A0A031WJQ8</accession>
<keyword evidence="5 9" id="KW-0220">Diaminopimelate biosynthesis</keyword>
<comment type="subunit">
    <text evidence="9">Homotetramer.</text>
</comment>
<dbReference type="AlphaFoldDB" id="A0A031WJQ8"/>
<dbReference type="CDD" id="cd02274">
    <property type="entry name" value="DHDPR_N"/>
    <property type="match status" value="1"/>
</dbReference>
<evidence type="ECO:0000259" key="12">
    <source>
        <dbReference type="Pfam" id="PF05173"/>
    </source>
</evidence>
<dbReference type="GO" id="GO:0051287">
    <property type="term" value="F:NAD binding"/>
    <property type="evidence" value="ECO:0007669"/>
    <property type="project" value="UniProtKB-UniRule"/>
</dbReference>
<evidence type="ECO:0000259" key="11">
    <source>
        <dbReference type="Pfam" id="PF01113"/>
    </source>
</evidence>
<protein>
    <recommendedName>
        <fullName evidence="9 10">4-hydroxy-tetrahydrodipicolinate reductase</fullName>
        <shortName evidence="9">HTPA reductase</shortName>
        <ecNumber evidence="9 10">1.17.1.8</ecNumber>
    </recommendedName>
</protein>
<evidence type="ECO:0000256" key="7">
    <source>
        <dbReference type="ARBA" id="ARBA00023027"/>
    </source>
</evidence>
<dbReference type="EMBL" id="LK932529">
    <property type="protein sequence ID" value="CDS89339.1"/>
    <property type="molecule type" value="Genomic_DNA"/>
</dbReference>
<comment type="similarity">
    <text evidence="1 9">Belongs to the DapB family.</text>
</comment>
<evidence type="ECO:0000256" key="8">
    <source>
        <dbReference type="ARBA" id="ARBA00023154"/>
    </source>
</evidence>
<dbReference type="PANTHER" id="PTHR20836">
    <property type="entry name" value="DIHYDRODIPICOLINATE REDUCTASE"/>
    <property type="match status" value="1"/>
</dbReference>
<dbReference type="Gene3D" id="3.30.360.10">
    <property type="entry name" value="Dihydrodipicolinate Reductase, domain 2"/>
    <property type="match status" value="1"/>
</dbReference>
<evidence type="ECO:0000256" key="3">
    <source>
        <dbReference type="ARBA" id="ARBA00022605"/>
    </source>
</evidence>
<reference evidence="14" key="1">
    <citation type="submission" date="2014-07" db="EMBL/GenBank/DDBJ databases">
        <authorList>
            <person name="Monot Marc"/>
        </authorList>
    </citation>
    <scope>NUCLEOTIDE SEQUENCE</scope>
    <source>
        <strain evidence="15">7032989</strain>
        <strain evidence="13">7032994</strain>
    </source>
</reference>
<dbReference type="PIRSF" id="PIRSF000161">
    <property type="entry name" value="DHPR"/>
    <property type="match status" value="1"/>
</dbReference>
<feature type="binding site" evidence="9">
    <location>
        <begin position="8"/>
        <end position="13"/>
    </location>
    <ligand>
        <name>NAD(+)</name>
        <dbReference type="ChEBI" id="CHEBI:57540"/>
    </ligand>
</feature>
<comment type="pathway">
    <text evidence="9">Amino-acid biosynthesis; L-lysine biosynthesis via DAP pathway; (S)-tetrahydrodipicolinate from L-aspartate: step 4/4.</text>
</comment>
<dbReference type="GO" id="GO:0019877">
    <property type="term" value="P:diaminopimelate biosynthetic process"/>
    <property type="evidence" value="ECO:0007669"/>
    <property type="project" value="UniProtKB-UniRule"/>
</dbReference>
<feature type="domain" description="Dihydrodipicolinate reductase C-terminal" evidence="12">
    <location>
        <begin position="118"/>
        <end position="250"/>
    </location>
</feature>
<comment type="function">
    <text evidence="9">Catalyzes the conversion of 4-hydroxy-tetrahydrodipicolinate (HTPA) to tetrahydrodipicolinate.</text>
</comment>
<dbReference type="PROSITE" id="PS01298">
    <property type="entry name" value="DAPB"/>
    <property type="match status" value="1"/>
</dbReference>
<dbReference type="UniPathway" id="UPA00034">
    <property type="reaction ID" value="UER00018"/>
</dbReference>
<comment type="subcellular location">
    <subcellularLocation>
        <location evidence="9">Cytoplasm</location>
    </subcellularLocation>
</comment>
<dbReference type="Pfam" id="PF01113">
    <property type="entry name" value="DapB_N"/>
    <property type="match status" value="1"/>
</dbReference>
<comment type="catalytic activity">
    <reaction evidence="9">
        <text>(S)-2,3,4,5-tetrahydrodipicolinate + NAD(+) + H2O = (2S,4S)-4-hydroxy-2,3,4,5-tetrahydrodipicolinate + NADH + H(+)</text>
        <dbReference type="Rhea" id="RHEA:35323"/>
        <dbReference type="ChEBI" id="CHEBI:15377"/>
        <dbReference type="ChEBI" id="CHEBI:15378"/>
        <dbReference type="ChEBI" id="CHEBI:16845"/>
        <dbReference type="ChEBI" id="CHEBI:57540"/>
        <dbReference type="ChEBI" id="CHEBI:57945"/>
        <dbReference type="ChEBI" id="CHEBI:67139"/>
        <dbReference type="EC" id="1.17.1.8"/>
    </reaction>
</comment>
<dbReference type="GO" id="GO:0005829">
    <property type="term" value="C:cytosol"/>
    <property type="evidence" value="ECO:0007669"/>
    <property type="project" value="TreeGrafter"/>
</dbReference>
<dbReference type="GO" id="GO:0016726">
    <property type="term" value="F:oxidoreductase activity, acting on CH or CH2 groups, NAD or NADP as acceptor"/>
    <property type="evidence" value="ECO:0007669"/>
    <property type="project" value="UniProtKB-UniRule"/>
</dbReference>
<feature type="active site" description="Proton donor" evidence="9">
    <location>
        <position position="148"/>
    </location>
</feature>
<evidence type="ECO:0000256" key="2">
    <source>
        <dbReference type="ARBA" id="ARBA00022490"/>
    </source>
</evidence>
<gene>
    <name evidence="9 14" type="primary">dapB</name>
    <name evidence="15" type="ORF">BN1095_520025</name>
    <name evidence="14" type="ORF">BN1096_740057</name>
    <name evidence="13" type="ORF">BN1097_500039</name>
</gene>
<evidence type="ECO:0000256" key="9">
    <source>
        <dbReference type="HAMAP-Rule" id="MF_00102"/>
    </source>
</evidence>
<dbReference type="EMBL" id="LK932388">
    <property type="protein sequence ID" value="CDS85429.1"/>
    <property type="molecule type" value="Genomic_DNA"/>
</dbReference>